<sequence>MSDEEVTVETSDGQILSAEYKDGQLQIVEVTPFDKDRGSILPDLTDGEDHESKYMQVLDPSGKGLVHLDLLNLTLVRCQDGEEGYQLVANAAPSDGEMSSDATVTCVLQTSDTEVIFFPSRALLASSRSRGRGRKRKSDLPPPHELLASPNFKLYLYSCKLCSFKCNAVKDMSAHKAREHTVGGTRGRAGSGRGAAVTLQCARCPYRASTHSQLMKHVQDKHLENHPVHLNTEEVEAADVLVCGACGFESGSRSVFRKHIEEEHGATTC</sequence>
<dbReference type="EMBL" id="JACKWZ010000074">
    <property type="protein sequence ID" value="KAF9417293.1"/>
    <property type="molecule type" value="Genomic_DNA"/>
</dbReference>
<proteinExistence type="predicted"/>
<evidence type="ECO:0000313" key="3">
    <source>
        <dbReference type="Proteomes" id="UP000648187"/>
    </source>
</evidence>
<evidence type="ECO:0000313" key="2">
    <source>
        <dbReference type="EMBL" id="KAF9417293.1"/>
    </source>
</evidence>
<keyword evidence="3" id="KW-1185">Reference proteome</keyword>
<organism evidence="2 3">
    <name type="scientific">Spodoptera exigua</name>
    <name type="common">Beet armyworm</name>
    <name type="synonym">Noctua fulgens</name>
    <dbReference type="NCBI Taxonomy" id="7107"/>
    <lineage>
        <taxon>Eukaryota</taxon>
        <taxon>Metazoa</taxon>
        <taxon>Ecdysozoa</taxon>
        <taxon>Arthropoda</taxon>
        <taxon>Hexapoda</taxon>
        <taxon>Insecta</taxon>
        <taxon>Pterygota</taxon>
        <taxon>Neoptera</taxon>
        <taxon>Endopterygota</taxon>
        <taxon>Lepidoptera</taxon>
        <taxon>Glossata</taxon>
        <taxon>Ditrysia</taxon>
        <taxon>Noctuoidea</taxon>
        <taxon>Noctuidae</taxon>
        <taxon>Amphipyrinae</taxon>
        <taxon>Spodoptera</taxon>
    </lineage>
</organism>
<feature type="domain" description="C2H2-type" evidence="1">
    <location>
        <begin position="199"/>
        <end position="222"/>
    </location>
</feature>
<dbReference type="Proteomes" id="UP000648187">
    <property type="component" value="Unassembled WGS sequence"/>
</dbReference>
<dbReference type="Gene3D" id="3.30.160.60">
    <property type="entry name" value="Classic Zinc Finger"/>
    <property type="match status" value="1"/>
</dbReference>
<feature type="domain" description="C2H2-type" evidence="1">
    <location>
        <begin position="157"/>
        <end position="180"/>
    </location>
</feature>
<dbReference type="SMART" id="SM00355">
    <property type="entry name" value="ZnF_C2H2"/>
    <property type="match status" value="3"/>
</dbReference>
<evidence type="ECO:0000259" key="1">
    <source>
        <dbReference type="SMART" id="SM00355"/>
    </source>
</evidence>
<accession>A0A835L5C0</accession>
<dbReference type="AlphaFoldDB" id="A0A835L5C0"/>
<name>A0A835L5C0_SPOEX</name>
<protein>
    <recommendedName>
        <fullName evidence="1">C2H2-type domain-containing protein</fullName>
    </recommendedName>
</protein>
<dbReference type="InterPro" id="IPR013087">
    <property type="entry name" value="Znf_C2H2_type"/>
</dbReference>
<feature type="domain" description="C2H2-type" evidence="1">
    <location>
        <begin position="241"/>
        <end position="264"/>
    </location>
</feature>
<comment type="caution">
    <text evidence="2">The sequence shown here is derived from an EMBL/GenBank/DDBJ whole genome shotgun (WGS) entry which is preliminary data.</text>
</comment>
<reference evidence="2" key="1">
    <citation type="submission" date="2020-08" db="EMBL/GenBank/DDBJ databases">
        <title>Spodoptera exigua strain:BAW_Kor-Di-RS1 Genome sequencing and assembly.</title>
        <authorList>
            <person name="Kim J."/>
            <person name="Nam H.Y."/>
            <person name="Kwon M."/>
            <person name="Choi J.H."/>
            <person name="Cho S.R."/>
            <person name="Kim G.-H."/>
        </authorList>
    </citation>
    <scope>NUCLEOTIDE SEQUENCE</scope>
    <source>
        <strain evidence="2">BAW_Kor-Di-RS1</strain>
        <tissue evidence="2">Whole-body</tissue>
    </source>
</reference>
<gene>
    <name evidence="2" type="ORF">HW555_005607</name>
</gene>